<name>A0A9X1ZYV5_9FLAO</name>
<organism evidence="10 11">
    <name type="scientific">Zunongwangia pacifica</name>
    <dbReference type="NCBI Taxonomy" id="2911062"/>
    <lineage>
        <taxon>Bacteria</taxon>
        <taxon>Pseudomonadati</taxon>
        <taxon>Bacteroidota</taxon>
        <taxon>Flavobacteriia</taxon>
        <taxon>Flavobacteriales</taxon>
        <taxon>Flavobacteriaceae</taxon>
        <taxon>Zunongwangia</taxon>
    </lineage>
</organism>
<dbReference type="PANTHER" id="PTHR42755:SF1">
    <property type="entry name" value="3-DEOXY-D-MANNO-OCTULOSONIC ACID TRANSFERASE, MITOCHONDRIAL-RELATED"/>
    <property type="match status" value="1"/>
</dbReference>
<feature type="active site" description="Proton acceptor" evidence="7">
    <location>
        <position position="59"/>
    </location>
</feature>
<dbReference type="InterPro" id="IPR039901">
    <property type="entry name" value="Kdotransferase"/>
</dbReference>
<dbReference type="EMBL" id="JAKHSK010000023">
    <property type="protein sequence ID" value="MCL6219620.1"/>
    <property type="molecule type" value="Genomic_DNA"/>
</dbReference>
<comment type="subcellular location">
    <subcellularLocation>
        <location evidence="8">Cell membrane</location>
    </subcellularLocation>
</comment>
<dbReference type="GO" id="GO:0009245">
    <property type="term" value="P:lipid A biosynthetic process"/>
    <property type="evidence" value="ECO:0007669"/>
    <property type="project" value="TreeGrafter"/>
</dbReference>
<reference evidence="10" key="1">
    <citation type="submission" date="2022-01" db="EMBL/GenBank/DDBJ databases">
        <title>Genome sequencing of Zunongwangia sp. M21534 genome.</title>
        <authorList>
            <person name="Chen Y."/>
            <person name="Dong C."/>
            <person name="Shao Z."/>
        </authorList>
    </citation>
    <scope>NUCLEOTIDE SEQUENCE</scope>
    <source>
        <strain evidence="10">MCCC M21534</strain>
    </source>
</reference>
<evidence type="ECO:0000256" key="7">
    <source>
        <dbReference type="PIRSR" id="PIRSR639901-1"/>
    </source>
</evidence>
<dbReference type="InterPro" id="IPR038107">
    <property type="entry name" value="Glycos_transf_N_sf"/>
</dbReference>
<evidence type="ECO:0000256" key="5">
    <source>
        <dbReference type="ARBA" id="ARBA00031445"/>
    </source>
</evidence>
<evidence type="ECO:0000256" key="8">
    <source>
        <dbReference type="RuleBase" id="RU365103"/>
    </source>
</evidence>
<dbReference type="Pfam" id="PF04413">
    <property type="entry name" value="Glycos_transf_N"/>
    <property type="match status" value="1"/>
</dbReference>
<dbReference type="PANTHER" id="PTHR42755">
    <property type="entry name" value="3-DEOXY-MANNO-OCTULOSONATE CYTIDYLYLTRANSFERASE"/>
    <property type="match status" value="1"/>
</dbReference>
<dbReference type="InterPro" id="IPR007507">
    <property type="entry name" value="Glycos_transf_N"/>
</dbReference>
<keyword evidence="8" id="KW-1003">Cell membrane</keyword>
<keyword evidence="8" id="KW-0448">Lipopolysaccharide biosynthesis</keyword>
<dbReference type="Gene3D" id="3.40.50.11720">
    <property type="entry name" value="3-Deoxy-D-manno-octulosonic-acid transferase, N-terminal domain"/>
    <property type="match status" value="1"/>
</dbReference>
<evidence type="ECO:0000313" key="10">
    <source>
        <dbReference type="EMBL" id="MCL6219620.1"/>
    </source>
</evidence>
<sequence length="411" mass="46882">MRGIYNLLTYFTKAALPLPAMFNPKLKLFVEGRKLVFKQLEKIDFSKDWAWFHAASLGEFEQAVPIMEALKAEYPNYKILVSFYSPSGYENKKKHPLADAIMYLPIDTPKNAKRFVSLIQPKLAFFIKYDIWPNFLKELKAHKIRTFLISGAFRKDQIYFKPYGSLFREALGVFEHIFLQNEASKTLLKTINIENTTVSGDTRFDRVARQLEYDNHLDFIEKFKDHKTCIVAGSTWSEDDELLLDYINTASEEVKFIIAPHEIKPEKVKALQAKITKKTVLFSEKTDAVINEYQVLIIDTIGLLTKVYSYADIAYVGGAAGTSGLHNILEPATFGVPIIIGKNFEKFPEAKQLQKLAGLFSVASSQELTKIMTKLVKNEKFRSQTGMISGHFIYNNTGATQAVLAYLKRKH</sequence>
<dbReference type="SUPFAM" id="SSF53756">
    <property type="entry name" value="UDP-Glycosyltransferase/glycogen phosphorylase"/>
    <property type="match status" value="1"/>
</dbReference>
<gene>
    <name evidence="10" type="ORF">L1967_15100</name>
</gene>
<evidence type="ECO:0000313" key="11">
    <source>
        <dbReference type="Proteomes" id="UP001139521"/>
    </source>
</evidence>
<evidence type="ECO:0000256" key="3">
    <source>
        <dbReference type="ARBA" id="ARBA00019077"/>
    </source>
</evidence>
<dbReference type="Proteomes" id="UP001139521">
    <property type="component" value="Unassembled WGS sequence"/>
</dbReference>
<dbReference type="RefSeq" id="WP_249602336.1">
    <property type="nucleotide sequence ID" value="NZ_JAKHSK010000023.1"/>
</dbReference>
<evidence type="ECO:0000259" key="9">
    <source>
        <dbReference type="Pfam" id="PF04413"/>
    </source>
</evidence>
<dbReference type="EC" id="2.4.99.12" evidence="2 8"/>
<feature type="domain" description="3-deoxy-D-manno-octulosonic-acid transferase N-terminal" evidence="9">
    <location>
        <begin position="47"/>
        <end position="205"/>
    </location>
</feature>
<protein>
    <recommendedName>
        <fullName evidence="3 8">3-deoxy-D-manno-octulosonic acid transferase</fullName>
        <shortName evidence="8">Kdo transferase</shortName>
        <ecNumber evidence="2 8">2.4.99.12</ecNumber>
    </recommendedName>
    <alternativeName>
        <fullName evidence="5 8">Lipid IV(A) 3-deoxy-D-manno-octulosonic acid transferase</fullName>
    </alternativeName>
</protein>
<dbReference type="Gene3D" id="3.40.50.2000">
    <property type="entry name" value="Glycogen Phosphorylase B"/>
    <property type="match status" value="1"/>
</dbReference>
<dbReference type="AlphaFoldDB" id="A0A9X1ZYV5"/>
<comment type="pathway">
    <text evidence="1 8">Bacterial outer membrane biogenesis; LPS core biosynthesis.</text>
</comment>
<dbReference type="GO" id="GO:0009244">
    <property type="term" value="P:lipopolysaccharide core region biosynthetic process"/>
    <property type="evidence" value="ECO:0007669"/>
    <property type="project" value="UniProtKB-UniRule"/>
</dbReference>
<comment type="catalytic activity">
    <reaction evidence="6 8">
        <text>lipid IVA (E. coli) + CMP-3-deoxy-beta-D-manno-octulosonate = alpha-Kdo-(2-&gt;6)-lipid IVA (E. coli) + CMP + H(+)</text>
        <dbReference type="Rhea" id="RHEA:28066"/>
        <dbReference type="ChEBI" id="CHEBI:15378"/>
        <dbReference type="ChEBI" id="CHEBI:58603"/>
        <dbReference type="ChEBI" id="CHEBI:60364"/>
        <dbReference type="ChEBI" id="CHEBI:60377"/>
        <dbReference type="ChEBI" id="CHEBI:85987"/>
        <dbReference type="EC" id="2.4.99.12"/>
    </reaction>
</comment>
<keyword evidence="8" id="KW-0472">Membrane</keyword>
<proteinExistence type="inferred from homology"/>
<evidence type="ECO:0000256" key="4">
    <source>
        <dbReference type="ARBA" id="ARBA00022679"/>
    </source>
</evidence>
<keyword evidence="4 8" id="KW-0808">Transferase</keyword>
<comment type="caution">
    <text evidence="10">The sequence shown here is derived from an EMBL/GenBank/DDBJ whole genome shotgun (WGS) entry which is preliminary data.</text>
</comment>
<accession>A0A9X1ZYV5</accession>
<dbReference type="GO" id="GO:0043842">
    <property type="term" value="F:Kdo transferase activity"/>
    <property type="evidence" value="ECO:0007669"/>
    <property type="project" value="UniProtKB-EC"/>
</dbReference>
<keyword evidence="11" id="KW-1185">Reference proteome</keyword>
<evidence type="ECO:0000256" key="1">
    <source>
        <dbReference type="ARBA" id="ARBA00004713"/>
    </source>
</evidence>
<comment type="function">
    <text evidence="8">Involved in lipopolysaccharide (LPS) biosynthesis. Catalyzes the transfer of 3-deoxy-D-manno-octulosonate (Kdo) residue(s) from CMP-Kdo to lipid IV(A), the tetraacyldisaccharide-1,4'-bisphosphate precursor of lipid A.</text>
</comment>
<evidence type="ECO:0000256" key="2">
    <source>
        <dbReference type="ARBA" id="ARBA00012621"/>
    </source>
</evidence>
<dbReference type="GO" id="GO:0005886">
    <property type="term" value="C:plasma membrane"/>
    <property type="evidence" value="ECO:0007669"/>
    <property type="project" value="UniProtKB-SubCell"/>
</dbReference>
<comment type="similarity">
    <text evidence="8">Belongs to the glycosyltransferase group 1 family.</text>
</comment>
<evidence type="ECO:0000256" key="6">
    <source>
        <dbReference type="ARBA" id="ARBA00049183"/>
    </source>
</evidence>